<protein>
    <submittedName>
        <fullName evidence="2">Uncharacterized protein</fullName>
    </submittedName>
</protein>
<name>A0A7X0IYA9_9HYPH</name>
<gene>
    <name evidence="2" type="ORF">GGD46_006751</name>
</gene>
<comment type="caution">
    <text evidence="2">The sequence shown here is derived from an EMBL/GenBank/DDBJ whole genome shotgun (WGS) entry which is preliminary data.</text>
</comment>
<reference evidence="2 3" key="1">
    <citation type="submission" date="2020-08" db="EMBL/GenBank/DDBJ databases">
        <title>Genomic Encyclopedia of Type Strains, Phase IV (KMG-V): Genome sequencing to study the core and pangenomes of soil and plant-associated prokaryotes.</title>
        <authorList>
            <person name="Whitman W."/>
        </authorList>
    </citation>
    <scope>NUCLEOTIDE SEQUENCE [LARGE SCALE GENOMIC DNA]</scope>
    <source>
        <strain evidence="2 3">SEMIA 4060</strain>
    </source>
</reference>
<dbReference type="AlphaFoldDB" id="A0A7X0IYA9"/>
<accession>A0A7X0IYA9</accession>
<organism evidence="2 3">
    <name type="scientific">Rhizobium lusitanum</name>
    <dbReference type="NCBI Taxonomy" id="293958"/>
    <lineage>
        <taxon>Bacteria</taxon>
        <taxon>Pseudomonadati</taxon>
        <taxon>Pseudomonadota</taxon>
        <taxon>Alphaproteobacteria</taxon>
        <taxon>Hyphomicrobiales</taxon>
        <taxon>Rhizobiaceae</taxon>
        <taxon>Rhizobium/Agrobacterium group</taxon>
        <taxon>Rhizobium</taxon>
    </lineage>
</organism>
<sequence length="62" mass="6209">MHRNSRNAVEDGEAVASAGGSCRPDEGTGGDGRAIGFISFSLLAGFAKRQQAGPAMEPAGSS</sequence>
<proteinExistence type="predicted"/>
<evidence type="ECO:0000313" key="2">
    <source>
        <dbReference type="EMBL" id="MBB6489424.1"/>
    </source>
</evidence>
<evidence type="ECO:0000256" key="1">
    <source>
        <dbReference type="SAM" id="MobiDB-lite"/>
    </source>
</evidence>
<evidence type="ECO:0000313" key="3">
    <source>
        <dbReference type="Proteomes" id="UP000565576"/>
    </source>
</evidence>
<feature type="region of interest" description="Disordered" evidence="1">
    <location>
        <begin position="1"/>
        <end position="30"/>
    </location>
</feature>
<dbReference type="EMBL" id="JACHBG010000040">
    <property type="protein sequence ID" value="MBB6489424.1"/>
    <property type="molecule type" value="Genomic_DNA"/>
</dbReference>
<dbReference type="Proteomes" id="UP000565576">
    <property type="component" value="Unassembled WGS sequence"/>
</dbReference>